<dbReference type="InterPro" id="IPR047112">
    <property type="entry name" value="RecG/Mfd"/>
</dbReference>
<evidence type="ECO:0000313" key="19">
    <source>
        <dbReference type="Proteomes" id="UP000001520"/>
    </source>
</evidence>
<dbReference type="GO" id="GO:0006281">
    <property type="term" value="P:DNA repair"/>
    <property type="evidence" value="ECO:0007669"/>
    <property type="project" value="UniProtKB-UniRule"/>
</dbReference>
<evidence type="ECO:0000256" key="2">
    <source>
        <dbReference type="ARBA" id="ARBA00017846"/>
    </source>
</evidence>
<keyword evidence="5 15" id="KW-0378">Hydrolase</keyword>
<evidence type="ECO:0000259" key="17">
    <source>
        <dbReference type="PROSITE" id="PS51194"/>
    </source>
</evidence>
<proteinExistence type="inferred from homology"/>
<dbReference type="AlphaFoldDB" id="D3PDL0"/>
<dbReference type="Pfam" id="PF17191">
    <property type="entry name" value="RecG_wedge"/>
    <property type="match status" value="1"/>
</dbReference>
<evidence type="ECO:0000256" key="9">
    <source>
        <dbReference type="ARBA" id="ARBA00023172"/>
    </source>
</evidence>
<dbReference type="PROSITE" id="PS51192">
    <property type="entry name" value="HELICASE_ATP_BIND_1"/>
    <property type="match status" value="1"/>
</dbReference>
<evidence type="ECO:0000256" key="1">
    <source>
        <dbReference type="ARBA" id="ARBA00007504"/>
    </source>
</evidence>
<feature type="domain" description="Helicase C-terminal" evidence="17">
    <location>
        <begin position="529"/>
        <end position="694"/>
    </location>
</feature>
<keyword evidence="4 15" id="KW-0227">DNA damage</keyword>
<dbReference type="Pfam" id="PF00271">
    <property type="entry name" value="Helicase_C"/>
    <property type="match status" value="1"/>
</dbReference>
<evidence type="ECO:0000256" key="5">
    <source>
        <dbReference type="ARBA" id="ARBA00022801"/>
    </source>
</evidence>
<dbReference type="InterPro" id="IPR011545">
    <property type="entry name" value="DEAD/DEAH_box_helicase_dom"/>
</dbReference>
<accession>D3PDL0</accession>
<keyword evidence="19" id="KW-1185">Reference proteome</keyword>
<keyword evidence="8" id="KW-0238">DNA-binding</keyword>
<comment type="function">
    <text evidence="15">Plays a critical role in recombination and DNA repair. Helps process Holliday junction intermediates to mature products by catalyzing branch migration. Has replication fork regression activity, unwinds stalled or blocked replication forks to make a HJ that can be resolved. Has a DNA unwinding activity characteristic of a DNA helicase with 3'-5' polarity.</text>
</comment>
<dbReference type="InterPro" id="IPR012340">
    <property type="entry name" value="NA-bd_OB-fold"/>
</dbReference>
<feature type="domain" description="Helicase ATP-binding" evidence="16">
    <location>
        <begin position="350"/>
        <end position="510"/>
    </location>
</feature>
<dbReference type="STRING" id="639282.DEFDS_1215"/>
<name>D3PDL0_DEFDS</name>
<keyword evidence="6 15" id="KW-0347">Helicase</keyword>
<gene>
    <name evidence="18" type="primary">recG</name>
    <name evidence="18" type="ordered locus">DEFDS_1215</name>
</gene>
<sequence length="762" mass="87891">MMLNKNELAKFLYTVNKNPTNYIKNFKNYLNKLLILLENNNLSIRNKIINILNSKQPPSSNTLMEILYEINLFVFGNKSKINGMKIPISFIDGIGEKTEQILEKFGIKSIEDLLFNFPYRYEFYGNYKDNILIKGVLASKNIIQTKYGKKILLAQFKHNDNIILGVWYSFTKNYPLPLLIENKAYYLFGKKSKFNNLPAITHPIFLKDYEVNKIIPIYSLPSKIANKTYYKIVQKAYFNFRDSFIETLPHYLLMKYGYPEIKQALKQIHFPEDIQAAENLTEKKHPAFQRFVYEELFYLQIGLLANKQILKSTLGIKFEVDLDKLKELKDFLPFELTSSQKRVLAEIFNDMKKINQMNRLIQGDVGSGKTIVAFIAGIVAVFNKYQVAIIAPTEVLAEQHYNNFVNLFGDKYTKALITGSTPKKEKEILKEKISKGEIDFIFGTHALIQEDVNFNALGLAIIDEQHRFGVEQRKLLIDKGYNPDILLMSATPIPRTLALTFYGDLDISIIDEMPPGRKTVITKAYSETRIYEVFDFVKQELSKGNKAYFIYPLIEESEKLDLKAATESYEKIKKYFGEEVVTLLHGKMKSEEKKQVLHDFKYGKKSILVSTTVIEVGIDVTEATVIVIENAERFGLSQLHQLRGRVGRNDKQSYCILVYSKKISEDGKKRINAMVKYNSGFKISEIDLELRGPGDFFGTKQSGLPDLKFSNIIRDVAILKKARKDAETILKEDPNLTSPKNRIVRETLTQKWKKEFDYINIG</sequence>
<evidence type="ECO:0000313" key="18">
    <source>
        <dbReference type="EMBL" id="BAI80683.1"/>
    </source>
</evidence>
<dbReference type="PANTHER" id="PTHR47964:SF1">
    <property type="entry name" value="ATP-DEPENDENT DNA HELICASE HOMOLOG RECG, CHLOROPLASTIC"/>
    <property type="match status" value="1"/>
</dbReference>
<evidence type="ECO:0000256" key="6">
    <source>
        <dbReference type="ARBA" id="ARBA00022806"/>
    </source>
</evidence>
<comment type="similarity">
    <text evidence="1 15">Belongs to the helicase family. RecG subfamily.</text>
</comment>
<evidence type="ECO:0000256" key="4">
    <source>
        <dbReference type="ARBA" id="ARBA00022763"/>
    </source>
</evidence>
<dbReference type="InterPro" id="IPR027417">
    <property type="entry name" value="P-loop_NTPase"/>
</dbReference>
<keyword evidence="10 15" id="KW-0234">DNA repair</keyword>
<evidence type="ECO:0000256" key="7">
    <source>
        <dbReference type="ARBA" id="ARBA00022840"/>
    </source>
</evidence>
<dbReference type="InterPro" id="IPR045562">
    <property type="entry name" value="RecG_dom3_C"/>
</dbReference>
<evidence type="ECO:0000256" key="15">
    <source>
        <dbReference type="RuleBase" id="RU363016"/>
    </source>
</evidence>
<dbReference type="PANTHER" id="PTHR47964">
    <property type="entry name" value="ATP-DEPENDENT DNA HELICASE HOMOLOG RECG, CHLOROPLASTIC"/>
    <property type="match status" value="1"/>
</dbReference>
<evidence type="ECO:0000256" key="11">
    <source>
        <dbReference type="ARBA" id="ARBA00023235"/>
    </source>
</evidence>
<dbReference type="EMBL" id="AP011529">
    <property type="protein sequence ID" value="BAI80683.1"/>
    <property type="molecule type" value="Genomic_DNA"/>
</dbReference>
<dbReference type="SUPFAM" id="SSF50249">
    <property type="entry name" value="Nucleic acid-binding proteins"/>
    <property type="match status" value="1"/>
</dbReference>
<dbReference type="Pfam" id="PF19833">
    <property type="entry name" value="RecG_dom3_C"/>
    <property type="match status" value="1"/>
</dbReference>
<evidence type="ECO:0000256" key="10">
    <source>
        <dbReference type="ARBA" id="ARBA00023204"/>
    </source>
</evidence>
<dbReference type="GO" id="GO:0003677">
    <property type="term" value="F:DNA binding"/>
    <property type="evidence" value="ECO:0007669"/>
    <property type="project" value="UniProtKB-KW"/>
</dbReference>
<keyword evidence="9 15" id="KW-0233">DNA recombination</keyword>
<comment type="catalytic activity">
    <reaction evidence="14 15">
        <text>ATP + H2O = ADP + phosphate + H(+)</text>
        <dbReference type="Rhea" id="RHEA:13065"/>
        <dbReference type="ChEBI" id="CHEBI:15377"/>
        <dbReference type="ChEBI" id="CHEBI:15378"/>
        <dbReference type="ChEBI" id="CHEBI:30616"/>
        <dbReference type="ChEBI" id="CHEBI:43474"/>
        <dbReference type="ChEBI" id="CHEBI:456216"/>
        <dbReference type="EC" id="5.6.2.4"/>
    </reaction>
</comment>
<keyword evidence="3 15" id="KW-0547">Nucleotide-binding</keyword>
<dbReference type="NCBIfam" id="NF008168">
    <property type="entry name" value="PRK10917.2-2"/>
    <property type="match status" value="1"/>
</dbReference>
<dbReference type="InterPro" id="IPR033454">
    <property type="entry name" value="RecG_wedge"/>
</dbReference>
<dbReference type="Gene3D" id="3.40.50.300">
    <property type="entry name" value="P-loop containing nucleotide triphosphate hydrolases"/>
    <property type="match status" value="2"/>
</dbReference>
<evidence type="ECO:0000256" key="13">
    <source>
        <dbReference type="ARBA" id="ARBA00034808"/>
    </source>
</evidence>
<dbReference type="eggNOG" id="COG1200">
    <property type="taxonomic scope" value="Bacteria"/>
</dbReference>
<dbReference type="GO" id="GO:0005524">
    <property type="term" value="F:ATP binding"/>
    <property type="evidence" value="ECO:0007669"/>
    <property type="project" value="UniProtKB-KW"/>
</dbReference>
<dbReference type="NCBIfam" id="NF008165">
    <property type="entry name" value="PRK10917.1-3"/>
    <property type="match status" value="1"/>
</dbReference>
<organism evidence="18 19">
    <name type="scientific">Deferribacter desulfuricans (strain DSM 14783 / JCM 11476 / NBRC 101012 / SSM1)</name>
    <dbReference type="NCBI Taxonomy" id="639282"/>
    <lineage>
        <taxon>Bacteria</taxon>
        <taxon>Pseudomonadati</taxon>
        <taxon>Deferribacterota</taxon>
        <taxon>Deferribacteres</taxon>
        <taxon>Deferribacterales</taxon>
        <taxon>Deferribacteraceae</taxon>
        <taxon>Deferribacter</taxon>
    </lineage>
</organism>
<dbReference type="Proteomes" id="UP000001520">
    <property type="component" value="Chromosome"/>
</dbReference>
<dbReference type="GO" id="GO:0043138">
    <property type="term" value="F:3'-5' DNA helicase activity"/>
    <property type="evidence" value="ECO:0007669"/>
    <property type="project" value="UniProtKB-EC"/>
</dbReference>
<dbReference type="CDD" id="cd17992">
    <property type="entry name" value="DEXHc_RecG"/>
    <property type="match status" value="1"/>
</dbReference>
<protein>
    <recommendedName>
        <fullName evidence="2 15">ATP-dependent DNA helicase RecG</fullName>
        <ecNumber evidence="13 15">5.6.2.4</ecNumber>
    </recommendedName>
</protein>
<dbReference type="SUPFAM" id="SSF52540">
    <property type="entry name" value="P-loop containing nucleoside triphosphate hydrolases"/>
    <property type="match status" value="2"/>
</dbReference>
<evidence type="ECO:0000256" key="3">
    <source>
        <dbReference type="ARBA" id="ARBA00022741"/>
    </source>
</evidence>
<dbReference type="GO" id="GO:0016887">
    <property type="term" value="F:ATP hydrolysis activity"/>
    <property type="evidence" value="ECO:0007669"/>
    <property type="project" value="RHEA"/>
</dbReference>
<keyword evidence="11" id="KW-0413">Isomerase</keyword>
<dbReference type="HOGENOM" id="CLU_005122_7_1_0"/>
<dbReference type="SMART" id="SM00487">
    <property type="entry name" value="DEXDc"/>
    <property type="match status" value="1"/>
</dbReference>
<dbReference type="CDD" id="cd18811">
    <property type="entry name" value="SF2_C_RecG"/>
    <property type="match status" value="1"/>
</dbReference>
<dbReference type="InterPro" id="IPR001650">
    <property type="entry name" value="Helicase_C-like"/>
</dbReference>
<dbReference type="PROSITE" id="PS51194">
    <property type="entry name" value="HELICASE_CTER"/>
    <property type="match status" value="1"/>
</dbReference>
<keyword evidence="7 15" id="KW-0067">ATP-binding</keyword>
<reference evidence="18 19" key="1">
    <citation type="journal article" date="2010" name="DNA Res.">
        <title>Bacterial lifestyle in a deep-sea hydrothermal vent chimney revealed by the genome sequence of the thermophilic bacterium Deferribacter desulfuricans SSM1.</title>
        <authorList>
            <person name="Takaki Y."/>
            <person name="Shimamura S."/>
            <person name="Nakagawa S."/>
            <person name="Fukuhara Y."/>
            <person name="Horikawa H."/>
            <person name="Ankai A."/>
            <person name="Harada T."/>
            <person name="Hosoyama A."/>
            <person name="Oguchi A."/>
            <person name="Fukui S."/>
            <person name="Fujita N."/>
            <person name="Takami H."/>
            <person name="Takai K."/>
        </authorList>
    </citation>
    <scope>NUCLEOTIDE SEQUENCE [LARGE SCALE GENOMIC DNA]</scope>
    <source>
        <strain evidence="19">DSM 14783 / JCM 11476 / NBRC 101012 / SSM1</strain>
    </source>
</reference>
<evidence type="ECO:0000256" key="14">
    <source>
        <dbReference type="ARBA" id="ARBA00048988"/>
    </source>
</evidence>
<dbReference type="EC" id="5.6.2.4" evidence="13 15"/>
<dbReference type="InterPro" id="IPR014001">
    <property type="entry name" value="Helicase_ATP-bd"/>
</dbReference>
<dbReference type="SMART" id="SM00490">
    <property type="entry name" value="HELICc"/>
    <property type="match status" value="1"/>
</dbReference>
<evidence type="ECO:0000256" key="8">
    <source>
        <dbReference type="ARBA" id="ARBA00023125"/>
    </source>
</evidence>
<dbReference type="Pfam" id="PF00270">
    <property type="entry name" value="DEAD"/>
    <property type="match status" value="1"/>
</dbReference>
<dbReference type="NCBIfam" id="TIGR00643">
    <property type="entry name" value="recG"/>
    <property type="match status" value="1"/>
</dbReference>
<dbReference type="KEGG" id="ddf:DEFDS_1215"/>
<dbReference type="GO" id="GO:0006310">
    <property type="term" value="P:DNA recombination"/>
    <property type="evidence" value="ECO:0007669"/>
    <property type="project" value="UniProtKB-UniRule"/>
</dbReference>
<evidence type="ECO:0000259" key="16">
    <source>
        <dbReference type="PROSITE" id="PS51192"/>
    </source>
</evidence>
<evidence type="ECO:0000256" key="12">
    <source>
        <dbReference type="ARBA" id="ARBA00034617"/>
    </source>
</evidence>
<dbReference type="InterPro" id="IPR004609">
    <property type="entry name" value="ATP-dep_DNA_helicase_RecG"/>
</dbReference>
<comment type="catalytic activity">
    <reaction evidence="12 15">
        <text>Couples ATP hydrolysis with the unwinding of duplex DNA by translocating in the 3'-5' direction.</text>
        <dbReference type="EC" id="5.6.2.4"/>
    </reaction>
</comment>